<evidence type="ECO:0000256" key="2">
    <source>
        <dbReference type="RuleBase" id="RU003457"/>
    </source>
</evidence>
<dbReference type="Gene3D" id="2.60.120.10">
    <property type="entry name" value="Jelly Rolls"/>
    <property type="match status" value="2"/>
</dbReference>
<feature type="domain" description="Pirin N-terminal" evidence="4">
    <location>
        <begin position="62"/>
        <end position="140"/>
    </location>
</feature>
<keyword evidence="7" id="KW-1185">Reference proteome</keyword>
<sequence>MYNKLISNIKPLGFMWGTSDPFLFCVHHLDNYPKGNNQLGPAASLEGRNLGQDFTTKDGWRMYHGETIPGFPAHPHRGFETVTVVLNGFVDHSDSHGAAGRYGNGDVQWMTAGSGLQHAEMFPLLKKDEENPLELFQIWLNLPKEKKFAKPFYTMLWAEDIPVVTEKDKNEKKTEVTLIAGKLNETSAPPPAPDSWAAAPGNEVGIWLIKMEANAKWTAPPAALETERTLYFYKGNSIHVAGMKIEPYHSLEMLADQPVIIENGSEDAYLLVLQGKPINEPVVQHGPFVMNTAEEIRQAFSDYRETQFGGWPWERHDNVHSPGKGRFAKYADGRTEKPE</sequence>
<protein>
    <recommendedName>
        <fullName evidence="8">Pirin</fullName>
    </recommendedName>
</protein>
<feature type="compositionally biased region" description="Basic and acidic residues" evidence="3">
    <location>
        <begin position="329"/>
        <end position="339"/>
    </location>
</feature>
<dbReference type="AlphaFoldDB" id="A0A1M6G4K8"/>
<evidence type="ECO:0000256" key="1">
    <source>
        <dbReference type="ARBA" id="ARBA00008416"/>
    </source>
</evidence>
<comment type="similarity">
    <text evidence="1 2">Belongs to the pirin family.</text>
</comment>
<dbReference type="CDD" id="cd02909">
    <property type="entry name" value="cupin_pirin_N"/>
    <property type="match status" value="1"/>
</dbReference>
<dbReference type="InterPro" id="IPR011051">
    <property type="entry name" value="RmlC_Cupin_sf"/>
</dbReference>
<evidence type="ECO:0000259" key="4">
    <source>
        <dbReference type="Pfam" id="PF02678"/>
    </source>
</evidence>
<evidence type="ECO:0000313" key="6">
    <source>
        <dbReference type="EMBL" id="SHJ04812.1"/>
    </source>
</evidence>
<name>A0A1M6G4K8_9BACT</name>
<dbReference type="SUPFAM" id="SSF51182">
    <property type="entry name" value="RmlC-like cupins"/>
    <property type="match status" value="1"/>
</dbReference>
<dbReference type="InterPro" id="IPR008778">
    <property type="entry name" value="Pirin_C_dom"/>
</dbReference>
<dbReference type="InterPro" id="IPR003829">
    <property type="entry name" value="Pirin_N_dom"/>
</dbReference>
<feature type="region of interest" description="Disordered" evidence="3">
    <location>
        <begin position="314"/>
        <end position="339"/>
    </location>
</feature>
<reference evidence="6 7" key="1">
    <citation type="submission" date="2016-11" db="EMBL/GenBank/DDBJ databases">
        <authorList>
            <person name="Jaros S."/>
            <person name="Januszkiewicz K."/>
            <person name="Wedrychowicz H."/>
        </authorList>
    </citation>
    <scope>NUCLEOTIDE SEQUENCE [LARGE SCALE GENOMIC DNA]</scope>
    <source>
        <strain evidence="6 7">DSM 27063</strain>
    </source>
</reference>
<accession>A0A1M6G4K8</accession>
<gene>
    <name evidence="6" type="ORF">SAMN05444280_11026</name>
</gene>
<evidence type="ECO:0008006" key="8">
    <source>
        <dbReference type="Google" id="ProtNLM"/>
    </source>
</evidence>
<evidence type="ECO:0000256" key="3">
    <source>
        <dbReference type="SAM" id="MobiDB-lite"/>
    </source>
</evidence>
<dbReference type="STRING" id="1168035.SAMN05444280_11026"/>
<organism evidence="6 7">
    <name type="scientific">Tangfeifania diversioriginum</name>
    <dbReference type="NCBI Taxonomy" id="1168035"/>
    <lineage>
        <taxon>Bacteria</taxon>
        <taxon>Pseudomonadati</taxon>
        <taxon>Bacteroidota</taxon>
        <taxon>Bacteroidia</taxon>
        <taxon>Marinilabiliales</taxon>
        <taxon>Prolixibacteraceae</taxon>
        <taxon>Tangfeifania</taxon>
    </lineage>
</organism>
<dbReference type="PANTHER" id="PTHR13903:SF8">
    <property type="entry name" value="PIRIN"/>
    <property type="match status" value="1"/>
</dbReference>
<dbReference type="PANTHER" id="PTHR13903">
    <property type="entry name" value="PIRIN-RELATED"/>
    <property type="match status" value="1"/>
</dbReference>
<dbReference type="Pfam" id="PF02678">
    <property type="entry name" value="Pirin"/>
    <property type="match status" value="1"/>
</dbReference>
<proteinExistence type="inferred from homology"/>
<dbReference type="InterPro" id="IPR012093">
    <property type="entry name" value="Pirin"/>
</dbReference>
<feature type="domain" description="Pirin C-terminal" evidence="5">
    <location>
        <begin position="209"/>
        <end position="309"/>
    </location>
</feature>
<dbReference type="OrthoDB" id="321327at2"/>
<dbReference type="RefSeq" id="WP_073168225.1">
    <property type="nucleotide sequence ID" value="NZ_FQZE01000010.1"/>
</dbReference>
<evidence type="ECO:0000259" key="5">
    <source>
        <dbReference type="Pfam" id="PF05726"/>
    </source>
</evidence>
<dbReference type="EMBL" id="FQZE01000010">
    <property type="protein sequence ID" value="SHJ04812.1"/>
    <property type="molecule type" value="Genomic_DNA"/>
</dbReference>
<dbReference type="Proteomes" id="UP000184050">
    <property type="component" value="Unassembled WGS sequence"/>
</dbReference>
<evidence type="ECO:0000313" key="7">
    <source>
        <dbReference type="Proteomes" id="UP000184050"/>
    </source>
</evidence>
<dbReference type="InterPro" id="IPR014710">
    <property type="entry name" value="RmlC-like_jellyroll"/>
</dbReference>
<dbReference type="Pfam" id="PF05726">
    <property type="entry name" value="Pirin_C"/>
    <property type="match status" value="1"/>
</dbReference>